<accession>A0A7V3RDP2</accession>
<dbReference type="AlphaFoldDB" id="A0A7V3RDP2"/>
<reference evidence="2" key="1">
    <citation type="journal article" date="2020" name="mSystems">
        <title>Genome- and Community-Level Interaction Insights into Carbon Utilization and Element Cycling Functions of Hydrothermarchaeota in Hydrothermal Sediment.</title>
        <authorList>
            <person name="Zhou Z."/>
            <person name="Liu Y."/>
            <person name="Xu W."/>
            <person name="Pan J."/>
            <person name="Luo Z.H."/>
            <person name="Li M."/>
        </authorList>
    </citation>
    <scope>NUCLEOTIDE SEQUENCE [LARGE SCALE GENOMIC DNA]</scope>
    <source>
        <strain evidence="2">SpSt-966</strain>
    </source>
</reference>
<name>A0A7V3RDP2_9BACT</name>
<dbReference type="GO" id="GO:0016020">
    <property type="term" value="C:membrane"/>
    <property type="evidence" value="ECO:0007669"/>
    <property type="project" value="InterPro"/>
</dbReference>
<proteinExistence type="predicted"/>
<dbReference type="EMBL" id="DTPE01000046">
    <property type="protein sequence ID" value="HGE74699.1"/>
    <property type="molecule type" value="Genomic_DNA"/>
</dbReference>
<organism evidence="2">
    <name type="scientific">Mesoaciditoga lauensis</name>
    <dbReference type="NCBI Taxonomy" id="1495039"/>
    <lineage>
        <taxon>Bacteria</taxon>
        <taxon>Thermotogati</taxon>
        <taxon>Thermotogota</taxon>
        <taxon>Thermotogae</taxon>
        <taxon>Mesoaciditogales</taxon>
        <taxon>Mesoaciditogaceae</taxon>
        <taxon>Mesoaciditoga</taxon>
    </lineage>
</organism>
<sequence length="97" mass="11493">MFVLANFIYAIAVILNIVVIFYMVIFIIDAILSFLMPYGFPLRRIFDELAEPPLRPLRRYIRPVGYFDFTPWIAFLILIFIQLFVVKSLFELSVVLR</sequence>
<keyword evidence="1" id="KW-0472">Membrane</keyword>
<evidence type="ECO:0000256" key="1">
    <source>
        <dbReference type="SAM" id="Phobius"/>
    </source>
</evidence>
<gene>
    <name evidence="2" type="ORF">ENX73_01050</name>
</gene>
<keyword evidence="1" id="KW-1133">Transmembrane helix</keyword>
<protein>
    <submittedName>
        <fullName evidence="2">YggT family protein</fullName>
    </submittedName>
</protein>
<keyword evidence="1" id="KW-0812">Transmembrane</keyword>
<dbReference type="InterPro" id="IPR003425">
    <property type="entry name" value="CCB3/YggT"/>
</dbReference>
<evidence type="ECO:0000313" key="2">
    <source>
        <dbReference type="EMBL" id="HGE74699.1"/>
    </source>
</evidence>
<feature type="transmembrane region" description="Helical" evidence="1">
    <location>
        <begin position="64"/>
        <end position="85"/>
    </location>
</feature>
<feature type="transmembrane region" description="Helical" evidence="1">
    <location>
        <begin position="6"/>
        <end position="35"/>
    </location>
</feature>
<dbReference type="Pfam" id="PF02325">
    <property type="entry name" value="CCB3_YggT"/>
    <property type="match status" value="1"/>
</dbReference>
<comment type="caution">
    <text evidence="2">The sequence shown here is derived from an EMBL/GenBank/DDBJ whole genome shotgun (WGS) entry which is preliminary data.</text>
</comment>